<reference evidence="1" key="2">
    <citation type="submission" date="2018-05" db="EMBL/GenBank/DDBJ databases">
        <title>OmerRS3 (Oryza meridionalis Reference Sequence Version 3).</title>
        <authorList>
            <person name="Zhang J."/>
            <person name="Kudrna D."/>
            <person name="Lee S."/>
            <person name="Talag J."/>
            <person name="Welchert J."/>
            <person name="Wing R.A."/>
        </authorList>
    </citation>
    <scope>NUCLEOTIDE SEQUENCE [LARGE SCALE GENOMIC DNA]</scope>
    <source>
        <strain evidence="1">cv. OR44</strain>
    </source>
</reference>
<dbReference type="Pfam" id="PF01190">
    <property type="entry name" value="Pollen_Ole_e_1"/>
    <property type="match status" value="1"/>
</dbReference>
<dbReference type="eggNOG" id="ENOG502S4G1">
    <property type="taxonomic scope" value="Eukaryota"/>
</dbReference>
<dbReference type="EnsemblPlants" id="OMERI10G04020.1">
    <property type="protein sequence ID" value="OMERI10G04020.1"/>
    <property type="gene ID" value="OMERI10G04020"/>
</dbReference>
<evidence type="ECO:0000313" key="1">
    <source>
        <dbReference type="EnsemblPlants" id="OMERI10G04020.1"/>
    </source>
</evidence>
<accession>A0A0E0EWJ5</accession>
<dbReference type="PANTHER" id="PTHR47273">
    <property type="entry name" value="EXPRESSED PROTEIN"/>
    <property type="match status" value="1"/>
</dbReference>
<dbReference type="Proteomes" id="UP000008021">
    <property type="component" value="Chromosome 10"/>
</dbReference>
<dbReference type="STRING" id="40149.A0A0E0EWJ5"/>
<evidence type="ECO:0000313" key="2">
    <source>
        <dbReference type="Proteomes" id="UP000008021"/>
    </source>
</evidence>
<proteinExistence type="predicted"/>
<name>A0A0E0EWJ5_9ORYZ</name>
<organism evidence="1">
    <name type="scientific">Oryza meridionalis</name>
    <dbReference type="NCBI Taxonomy" id="40149"/>
    <lineage>
        <taxon>Eukaryota</taxon>
        <taxon>Viridiplantae</taxon>
        <taxon>Streptophyta</taxon>
        <taxon>Embryophyta</taxon>
        <taxon>Tracheophyta</taxon>
        <taxon>Spermatophyta</taxon>
        <taxon>Magnoliopsida</taxon>
        <taxon>Liliopsida</taxon>
        <taxon>Poales</taxon>
        <taxon>Poaceae</taxon>
        <taxon>BOP clade</taxon>
        <taxon>Oryzoideae</taxon>
        <taxon>Oryzeae</taxon>
        <taxon>Oryzinae</taxon>
        <taxon>Oryza</taxon>
    </lineage>
</organism>
<dbReference type="PANTHER" id="PTHR47273:SF6">
    <property type="entry name" value="POLLEN OLE E 1 ALLERGEN AND EXTENSIN FAMILY PROTEIN"/>
    <property type="match status" value="1"/>
</dbReference>
<protein>
    <submittedName>
        <fullName evidence="1">Uncharacterized protein</fullName>
    </submittedName>
</protein>
<dbReference type="HOGENOM" id="CLU_078644_0_0_1"/>
<dbReference type="AlphaFoldDB" id="A0A0E0EWJ5"/>
<keyword evidence="2" id="KW-1185">Reference proteome</keyword>
<sequence length="308" mass="33121">MPPPDRNQNHCTTSKPLGCPADQLAERTITHARTHADTPTRCGVGTLHGEHAVPFQVNVTNQPNAPPPPPFLLFPRPTPPPCSSLVQFQPSRGCSLRSRGERNRVSVSDMPRLLPGTGRASSLSSSLLLLLLLGAAMAAAPVMPMEAYFSPADLVRIAGYGEELVSTVIVSGKVVCELSLRPPGSDLLSIELPGATVGVACETGGIKTMANSVFTVTDENGNFTIELPSRLHATPNLEKACSVKVLQLPLDCACWPRRSPSYYHGIQLSSSEDGIRSYTTGVIRLQHHDTKSDMSMHHMSGLRLTYLN</sequence>
<dbReference type="Gramene" id="OMERI10G04020.1">
    <property type="protein sequence ID" value="OMERI10G04020.1"/>
    <property type="gene ID" value="OMERI10G04020"/>
</dbReference>
<reference evidence="1" key="1">
    <citation type="submission" date="2015-04" db="UniProtKB">
        <authorList>
            <consortium name="EnsemblPlants"/>
        </authorList>
    </citation>
    <scope>IDENTIFICATION</scope>
</reference>